<feature type="transmembrane region" description="Helical" evidence="1">
    <location>
        <begin position="168"/>
        <end position="191"/>
    </location>
</feature>
<feature type="transmembrane region" description="Helical" evidence="1">
    <location>
        <begin position="127"/>
        <end position="148"/>
    </location>
</feature>
<dbReference type="EMBL" id="RKRA01000001">
    <property type="protein sequence ID" value="RPF28640.1"/>
    <property type="molecule type" value="Genomic_DNA"/>
</dbReference>
<keyword evidence="3" id="KW-1185">Reference proteome</keyword>
<sequence length="230" mass="24881">MTEPQDAEATEPGPLPEAAARSSLRQLVGEDFSVADSIGGWRGVAESMAPGAVFLAVFVPTRDLVPALVASLAVALTATVLRLVQRTPVTQAVGGLLGVLVGVVWAWQSGRAEDYFAMGLWTNAAYLVALLVALALRWPVVGVVVALLRGHDMSWRTDPGQRARRSRYTVATWLWVGMFALRLLVQVPLYLDAEVAWLGTARIAMGLPLWGLTLWLTWLLVREPASAEAR</sequence>
<dbReference type="AlphaFoldDB" id="A0A3N4ZBK1"/>
<dbReference type="OrthoDB" id="5244221at2"/>
<feature type="transmembrane region" description="Helical" evidence="1">
    <location>
        <begin position="203"/>
        <end position="221"/>
    </location>
</feature>
<evidence type="ECO:0000313" key="2">
    <source>
        <dbReference type="EMBL" id="RPF28640.1"/>
    </source>
</evidence>
<keyword evidence="1" id="KW-1133">Transmembrane helix</keyword>
<organism evidence="2 3">
    <name type="scientific">Georgenia muralis</name>
    <dbReference type="NCBI Taxonomy" id="154117"/>
    <lineage>
        <taxon>Bacteria</taxon>
        <taxon>Bacillati</taxon>
        <taxon>Actinomycetota</taxon>
        <taxon>Actinomycetes</taxon>
        <taxon>Micrococcales</taxon>
        <taxon>Bogoriellaceae</taxon>
        <taxon>Georgenia</taxon>
    </lineage>
</organism>
<dbReference type="Pfam" id="PF11361">
    <property type="entry name" value="DUF3159"/>
    <property type="match status" value="1"/>
</dbReference>
<keyword evidence="1" id="KW-0812">Transmembrane</keyword>
<feature type="transmembrane region" description="Helical" evidence="1">
    <location>
        <begin position="89"/>
        <end position="107"/>
    </location>
</feature>
<dbReference type="PIRSF" id="PIRSF010219">
    <property type="entry name" value="UCP010219"/>
    <property type="match status" value="1"/>
</dbReference>
<feature type="transmembrane region" description="Helical" evidence="1">
    <location>
        <begin position="64"/>
        <end position="84"/>
    </location>
</feature>
<name>A0A3N4ZBK1_9MICO</name>
<dbReference type="Proteomes" id="UP000280726">
    <property type="component" value="Unassembled WGS sequence"/>
</dbReference>
<accession>A0A3N4ZBK1</accession>
<reference evidence="2 3" key="1">
    <citation type="submission" date="2018-11" db="EMBL/GenBank/DDBJ databases">
        <title>Sequencing the genomes of 1000 actinobacteria strains.</title>
        <authorList>
            <person name="Klenk H.-P."/>
        </authorList>
    </citation>
    <scope>NUCLEOTIDE SEQUENCE [LARGE SCALE GENOMIC DNA]</scope>
    <source>
        <strain evidence="2 3">DSM 14418</strain>
    </source>
</reference>
<gene>
    <name evidence="2" type="ORF">EDD32_3178</name>
</gene>
<proteinExistence type="predicted"/>
<evidence type="ECO:0000256" key="1">
    <source>
        <dbReference type="SAM" id="Phobius"/>
    </source>
</evidence>
<protein>
    <submittedName>
        <fullName evidence="2">Uncharacterized protein DUF3159</fullName>
    </submittedName>
</protein>
<evidence type="ECO:0000313" key="3">
    <source>
        <dbReference type="Proteomes" id="UP000280726"/>
    </source>
</evidence>
<dbReference type="RefSeq" id="WP_123919006.1">
    <property type="nucleotide sequence ID" value="NZ_RKRA01000001.1"/>
</dbReference>
<dbReference type="InterPro" id="IPR016566">
    <property type="entry name" value="UCP010219"/>
</dbReference>
<keyword evidence="1" id="KW-0472">Membrane</keyword>
<comment type="caution">
    <text evidence="2">The sequence shown here is derived from an EMBL/GenBank/DDBJ whole genome shotgun (WGS) entry which is preliminary data.</text>
</comment>